<dbReference type="AlphaFoldDB" id="A0AHZ9"/>
<protein>
    <submittedName>
        <fullName evidence="1">Phage nucleotide-binding protein, putative</fullName>
    </submittedName>
</protein>
<dbReference type="STRING" id="386043.lwe1213"/>
<dbReference type="Pfam" id="PF13479">
    <property type="entry name" value="AAA_24"/>
    <property type="match status" value="1"/>
</dbReference>
<dbReference type="InterPro" id="IPR006505">
    <property type="entry name" value="Phage_nucleotide-bp"/>
</dbReference>
<evidence type="ECO:0000313" key="1">
    <source>
        <dbReference type="EMBL" id="CAK20631.1"/>
    </source>
</evidence>
<dbReference type="NCBIfam" id="TIGR01618">
    <property type="entry name" value="phage_P_loop"/>
    <property type="match status" value="1"/>
</dbReference>
<dbReference type="InterPro" id="IPR027417">
    <property type="entry name" value="P-loop_NTPase"/>
</dbReference>
<dbReference type="HOGENOM" id="CLU_105378_0_0_9"/>
<accession>A0AHZ9</accession>
<gene>
    <name evidence="1" type="ordered locus">lwe1213</name>
</gene>
<reference evidence="1 2" key="1">
    <citation type="journal article" date="2006" name="J. Bacteriol.">
        <title>Whole-genome sequence of Listeria welshimeri reveals common steps in genome reduction with Listeria innocua as compared to Listeria monocytogenes.</title>
        <authorList>
            <person name="Hain T."/>
            <person name="Steinweg C."/>
            <person name="Kuenne C.T."/>
            <person name="Billion A."/>
            <person name="Ghai R."/>
            <person name="Chatterjee S.S."/>
            <person name="Domann E."/>
            <person name="Kaerst U."/>
            <person name="Goesmann A."/>
            <person name="Bekel T."/>
            <person name="Bartels D."/>
            <person name="Kaiser O."/>
            <person name="Meyer F."/>
            <person name="Puehler A."/>
            <person name="Weisshaar B."/>
            <person name="Wehland J."/>
            <person name="Liang C."/>
            <person name="Dandekar T."/>
            <person name="Lampidis R."/>
            <person name="Kreft J."/>
            <person name="Goebel W."/>
            <person name="Chakraborty T."/>
        </authorList>
    </citation>
    <scope>NUCLEOTIDE SEQUENCE [LARGE SCALE GENOMIC DNA]</scope>
    <source>
        <strain evidence="2">ATCC 35897 / DSM 20650 / CIP 8149 / NCTC 11857 / SLCC 5334 / V8</strain>
    </source>
</reference>
<evidence type="ECO:0000313" key="2">
    <source>
        <dbReference type="Proteomes" id="UP000000779"/>
    </source>
</evidence>
<proteinExistence type="predicted"/>
<dbReference type="EMBL" id="AM263198">
    <property type="protein sequence ID" value="CAK20631.1"/>
    <property type="molecule type" value="Genomic_DNA"/>
</dbReference>
<organism evidence="1 2">
    <name type="scientific">Listeria welshimeri serovar 6b (strain ATCC 35897 / DSM 20650 / CCUG 15529 / CIP 8149 / NCTC 11857 / SLCC 5334 / V8)</name>
    <dbReference type="NCBI Taxonomy" id="386043"/>
    <lineage>
        <taxon>Bacteria</taxon>
        <taxon>Bacillati</taxon>
        <taxon>Bacillota</taxon>
        <taxon>Bacilli</taxon>
        <taxon>Bacillales</taxon>
        <taxon>Listeriaceae</taxon>
        <taxon>Listeria</taxon>
    </lineage>
</organism>
<dbReference type="eggNOG" id="ENOG502ZZK0">
    <property type="taxonomic scope" value="Bacteria"/>
</dbReference>
<dbReference type="SUPFAM" id="SSF52540">
    <property type="entry name" value="P-loop containing nucleoside triphosphate hydrolases"/>
    <property type="match status" value="1"/>
</dbReference>
<sequence length="230" mass="26277">MLEFIQSEEMKRSEYFNIMIYAKPGAGKTTTIKYLKGKTLMLDCDGTSKVLSGLPDITIATLNPRNPVQDMADFYGYAKTHADEYDNVVIDNLSHYQKLWLMFNGRNTKSGQPELQHYGIFDTHLIDMISVFNNLANTNIVYTAWENTRQIQLESGQLYNQFLPDIREKVVNHVMGIVPVVARLIRNPETGQRGFLLTENNGNFAKNQLDNREFALQEDLFKIGDIDAKA</sequence>
<dbReference type="Proteomes" id="UP000000779">
    <property type="component" value="Chromosome"/>
</dbReference>
<name>A0AHZ9_LISW6</name>
<dbReference type="KEGG" id="lwe:lwe1213"/>